<keyword evidence="4" id="KW-1185">Reference proteome</keyword>
<dbReference type="RefSeq" id="WP_121916835.1">
    <property type="nucleotide sequence ID" value="NZ_REFV01000004.1"/>
</dbReference>
<dbReference type="GO" id="GO:0016787">
    <property type="term" value="F:hydrolase activity"/>
    <property type="evidence" value="ECO:0007669"/>
    <property type="project" value="UniProtKB-KW"/>
</dbReference>
<reference evidence="3 4" key="1">
    <citation type="submission" date="2018-10" db="EMBL/GenBank/DDBJ databases">
        <title>Dokdonia luteus sp. nov., isolated from sea water.</title>
        <authorList>
            <person name="Zhou L.Y."/>
            <person name="Du Z.J."/>
        </authorList>
    </citation>
    <scope>NUCLEOTIDE SEQUENCE [LARGE SCALE GENOMIC DNA]</scope>
    <source>
        <strain evidence="3 4">SH27</strain>
    </source>
</reference>
<dbReference type="PANTHER" id="PTHR43798">
    <property type="entry name" value="MONOACYLGLYCEROL LIPASE"/>
    <property type="match status" value="1"/>
</dbReference>
<dbReference type="Gene3D" id="3.40.50.1820">
    <property type="entry name" value="alpha/beta hydrolase"/>
    <property type="match status" value="1"/>
</dbReference>
<dbReference type="AlphaFoldDB" id="A0A3M0G7V8"/>
<dbReference type="OrthoDB" id="9785847at2"/>
<evidence type="ECO:0000313" key="3">
    <source>
        <dbReference type="EMBL" id="RMB61101.1"/>
    </source>
</evidence>
<name>A0A3M0G7V8_9FLAO</name>
<dbReference type="GO" id="GO:0016020">
    <property type="term" value="C:membrane"/>
    <property type="evidence" value="ECO:0007669"/>
    <property type="project" value="TreeGrafter"/>
</dbReference>
<dbReference type="Pfam" id="PF00561">
    <property type="entry name" value="Abhydrolase_1"/>
    <property type="match status" value="1"/>
</dbReference>
<proteinExistence type="predicted"/>
<gene>
    <name evidence="3" type="ORF">EAX61_05870</name>
</gene>
<dbReference type="Pfam" id="PF08386">
    <property type="entry name" value="Abhydrolase_4"/>
    <property type="match status" value="1"/>
</dbReference>
<dbReference type="PANTHER" id="PTHR43798:SF33">
    <property type="entry name" value="HYDROLASE, PUTATIVE (AFU_ORTHOLOGUE AFUA_2G14860)-RELATED"/>
    <property type="match status" value="1"/>
</dbReference>
<dbReference type="SUPFAM" id="SSF53474">
    <property type="entry name" value="alpha/beta-Hydrolases"/>
    <property type="match status" value="1"/>
</dbReference>
<dbReference type="InterPro" id="IPR029058">
    <property type="entry name" value="AB_hydrolase_fold"/>
</dbReference>
<keyword evidence="3" id="KW-0378">Hydrolase</keyword>
<dbReference type="Proteomes" id="UP000281985">
    <property type="component" value="Unassembled WGS sequence"/>
</dbReference>
<organism evidence="3 4">
    <name type="scientific">Dokdonia sinensis</name>
    <dbReference type="NCBI Taxonomy" id="2479847"/>
    <lineage>
        <taxon>Bacteria</taxon>
        <taxon>Pseudomonadati</taxon>
        <taxon>Bacteroidota</taxon>
        <taxon>Flavobacteriia</taxon>
        <taxon>Flavobacteriales</taxon>
        <taxon>Flavobacteriaceae</taxon>
        <taxon>Dokdonia</taxon>
    </lineage>
</organism>
<dbReference type="EMBL" id="REFV01000004">
    <property type="protein sequence ID" value="RMB61101.1"/>
    <property type="molecule type" value="Genomic_DNA"/>
</dbReference>
<dbReference type="InterPro" id="IPR013595">
    <property type="entry name" value="Pept_S33_TAP-like_C"/>
</dbReference>
<dbReference type="InterPro" id="IPR000073">
    <property type="entry name" value="AB_hydrolase_1"/>
</dbReference>
<evidence type="ECO:0000259" key="2">
    <source>
        <dbReference type="Pfam" id="PF08386"/>
    </source>
</evidence>
<evidence type="ECO:0000259" key="1">
    <source>
        <dbReference type="Pfam" id="PF00561"/>
    </source>
</evidence>
<accession>A0A3M0G7V8</accession>
<feature type="domain" description="AB hydrolase-1" evidence="1">
    <location>
        <begin position="78"/>
        <end position="182"/>
    </location>
</feature>
<sequence length="278" mass="31601">MKKYFKKALPKIIGTAINIQSIYNPKKAALRAFLIFSAPRLGRVQENQIPFLETGKDNRLKSEKLDIQGYAWRGKGKTVLLIHGWESNTHRWFKLVEDLQKQDYNIVAIDAPAQGYSSGKILNVPKYAQAIEMAVQNYNPEIIIGHSLGALSVIFHNYTYNPEQVKKFVLLGSASELNEIMIDYKGILGLNDKVMRYLEKLVVDTFGYNFKEFSGAAFAKAIKSPTLIIHDKYDSITPVKASQNIHKNIEHSTYVETEGFGHSLYQDAIRERILEFIA</sequence>
<protein>
    <submittedName>
        <fullName evidence="3">Alpha/beta hydrolase</fullName>
    </submittedName>
</protein>
<evidence type="ECO:0000313" key="4">
    <source>
        <dbReference type="Proteomes" id="UP000281985"/>
    </source>
</evidence>
<comment type="caution">
    <text evidence="3">The sequence shown here is derived from an EMBL/GenBank/DDBJ whole genome shotgun (WGS) entry which is preliminary data.</text>
</comment>
<dbReference type="InterPro" id="IPR050266">
    <property type="entry name" value="AB_hydrolase_sf"/>
</dbReference>
<feature type="domain" description="Peptidase S33 tripeptidyl aminopeptidase-like C-terminal" evidence="2">
    <location>
        <begin position="223"/>
        <end position="276"/>
    </location>
</feature>